<dbReference type="Pfam" id="PF18096">
    <property type="entry name" value="Thump_like"/>
    <property type="match status" value="1"/>
</dbReference>
<proteinExistence type="predicted"/>
<evidence type="ECO:0000313" key="4">
    <source>
        <dbReference type="EMBL" id="TDQ31131.1"/>
    </source>
</evidence>
<dbReference type="OrthoDB" id="1000417at2"/>
<feature type="domain" description="Tellurite resistance methyltransferase TehB-like" evidence="1">
    <location>
        <begin position="63"/>
        <end position="159"/>
    </location>
</feature>
<feature type="domain" description="THUMP-like" evidence="2">
    <location>
        <begin position="322"/>
        <end position="387"/>
    </location>
</feature>
<comment type="caution">
    <text evidence="4">The sequence shown here is derived from an EMBL/GenBank/DDBJ whole genome shotgun (WGS) entry which is preliminary data.</text>
</comment>
<dbReference type="AlphaFoldDB" id="A0A4R6TP45"/>
<organism evidence="4 5">
    <name type="scientific">Zeaxanthinibacter enoshimensis</name>
    <dbReference type="NCBI Taxonomy" id="392009"/>
    <lineage>
        <taxon>Bacteria</taxon>
        <taxon>Pseudomonadati</taxon>
        <taxon>Bacteroidota</taxon>
        <taxon>Flavobacteriia</taxon>
        <taxon>Flavobacteriales</taxon>
        <taxon>Flavobacteriaceae</taxon>
        <taxon>Zeaxanthinibacter</taxon>
    </lineage>
</organism>
<accession>A0A4R6TP45</accession>
<protein>
    <submittedName>
        <fullName evidence="4">Tellurite resistance protein TehB</fullName>
    </submittedName>
</protein>
<dbReference type="RefSeq" id="WP_133643978.1">
    <property type="nucleotide sequence ID" value="NZ_SNYI01000002.1"/>
</dbReference>
<name>A0A4R6TP45_9FLAO</name>
<dbReference type="Gene3D" id="3.40.50.150">
    <property type="entry name" value="Vaccinia Virus protein VP39"/>
    <property type="match status" value="1"/>
</dbReference>
<sequence>MNLAVLNTRVQDFINTHLDEDPTKIALNPPEIPGVEGREIAEQLASKQKCRHKLPRWYHTEGIYYPKKINIEQTSSEQTAAYKASIVKAGKVLDMTGGFGVDSFYLARDADKLDYCERNLELCSIATHNFKQLEARNITTHCKDGLGYLKENREHYDLIYIDPSRRSEVKGKVFLLTDCEPNVPKNLQTILERTATLLVKTSPLLDIKTGMDELDAVASIHIVALDNEVKELLWEIRPGYQGTTGIHCINLKGDTIEEWKFRLGKEAEASPDYGQPRKYLYEPNAAIMKSGAFKLVATDFKLLKLHEHSHLYTSDELILFPGRRFLVNSVIPYSRKNLKATGITKANITTRNFPESVQQIRKKTKIKDGGDCYLFFTKDPDNKLLVVNCSKI</sequence>
<dbReference type="Gene3D" id="1.10.10.1110">
    <property type="entry name" value="Methyltransferase PG1098, N-terminal domain"/>
    <property type="match status" value="1"/>
</dbReference>
<feature type="domain" description="PG-1098 ferredoxin-like" evidence="3">
    <location>
        <begin position="279"/>
        <end position="321"/>
    </location>
</feature>
<evidence type="ECO:0000313" key="5">
    <source>
        <dbReference type="Proteomes" id="UP000295468"/>
    </source>
</evidence>
<dbReference type="InterPro" id="IPR029063">
    <property type="entry name" value="SAM-dependent_MTases_sf"/>
</dbReference>
<dbReference type="InterPro" id="IPR041497">
    <property type="entry name" value="Thump-like"/>
</dbReference>
<dbReference type="InterPro" id="IPR015985">
    <property type="entry name" value="TehB-like_dom"/>
</dbReference>
<dbReference type="Proteomes" id="UP000295468">
    <property type="component" value="Unassembled WGS sequence"/>
</dbReference>
<dbReference type="Pfam" id="PF22013">
    <property type="entry name" value="PG_1098_Fer"/>
    <property type="match status" value="1"/>
</dbReference>
<dbReference type="SUPFAM" id="SSF53335">
    <property type="entry name" value="S-adenosyl-L-methionine-dependent methyltransferases"/>
    <property type="match status" value="1"/>
</dbReference>
<evidence type="ECO:0000259" key="3">
    <source>
        <dbReference type="Pfam" id="PF22013"/>
    </source>
</evidence>
<dbReference type="EMBL" id="SNYI01000002">
    <property type="protein sequence ID" value="TDQ31131.1"/>
    <property type="molecule type" value="Genomic_DNA"/>
</dbReference>
<keyword evidence="5" id="KW-1185">Reference proteome</keyword>
<gene>
    <name evidence="4" type="ORF">CLV82_1833</name>
</gene>
<dbReference type="InterPro" id="IPR054168">
    <property type="entry name" value="PG_1098_Fer"/>
</dbReference>
<evidence type="ECO:0000259" key="1">
    <source>
        <dbReference type="Pfam" id="PF03848"/>
    </source>
</evidence>
<reference evidence="4 5" key="1">
    <citation type="submission" date="2019-03" db="EMBL/GenBank/DDBJ databases">
        <title>Genomic Encyclopedia of Archaeal and Bacterial Type Strains, Phase II (KMG-II): from individual species to whole genera.</title>
        <authorList>
            <person name="Goeker M."/>
        </authorList>
    </citation>
    <scope>NUCLEOTIDE SEQUENCE [LARGE SCALE GENOMIC DNA]</scope>
    <source>
        <strain evidence="4 5">DSM 18435</strain>
    </source>
</reference>
<dbReference type="Pfam" id="PF03848">
    <property type="entry name" value="TehB"/>
    <property type="match status" value="1"/>
</dbReference>
<evidence type="ECO:0000259" key="2">
    <source>
        <dbReference type="Pfam" id="PF18096"/>
    </source>
</evidence>